<reference evidence="2 3" key="1">
    <citation type="submission" date="2008-03" db="EMBL/GenBank/DDBJ databases">
        <title>The Genome Sequence of Verticillium dahliae VdLs.17.</title>
        <authorList>
            <consortium name="The Broad Institute Genome Sequencing Platform"/>
            <person name="Ma L.-J.J."/>
            <person name="Klosterman S.J."/>
            <person name="Subbarao K."/>
            <person name="Dobinson K."/>
            <person name="Veronese P."/>
            <person name="Kang S."/>
            <person name="Gold S.E."/>
            <person name="Young S."/>
            <person name="Jaffe D."/>
            <person name="Gnerre S."/>
            <person name="Berlin A."/>
            <person name="Heiman D."/>
            <person name="Hepburn T."/>
            <person name="Sykes S."/>
            <person name="Alvarado L."/>
            <person name="Kodira C.D."/>
            <person name="Lander E."/>
            <person name="Galagan J."/>
            <person name="Nusbaum C."/>
            <person name="Birren B."/>
        </authorList>
    </citation>
    <scope>NUCLEOTIDE SEQUENCE [LARGE SCALE GENOMIC DNA]</scope>
    <source>
        <strain evidence="3">VdLs.17 / ATCC MYA-4575 / FGSC 10137</strain>
    </source>
</reference>
<sequence length="143" mass="15186">MEAKIGTAVTRPDKTRPNDEDDPPTGDAAKGKEGVPSLVQLPGSTDVGPGMTLVRRPPQDFVPSGLPGEWGEVPLTLVTPVFRHGRKKASGVRRRLGRWLHCVVASAQSVGDEAASNLVRKATPPALDLLLHPVATWGLTLDC</sequence>
<feature type="region of interest" description="Disordered" evidence="1">
    <location>
        <begin position="1"/>
        <end position="56"/>
    </location>
</feature>
<organism evidence="2 3">
    <name type="scientific">Verticillium dahliae (strain VdLs.17 / ATCC MYA-4575 / FGSC 10137)</name>
    <name type="common">Verticillium wilt</name>
    <dbReference type="NCBI Taxonomy" id="498257"/>
    <lineage>
        <taxon>Eukaryota</taxon>
        <taxon>Fungi</taxon>
        <taxon>Dikarya</taxon>
        <taxon>Ascomycota</taxon>
        <taxon>Pezizomycotina</taxon>
        <taxon>Sordariomycetes</taxon>
        <taxon>Hypocreomycetidae</taxon>
        <taxon>Glomerellales</taxon>
        <taxon>Plectosphaerellaceae</taxon>
        <taxon>Verticillium</taxon>
    </lineage>
</organism>
<dbReference type="EMBL" id="DS572695">
    <property type="protein sequence ID" value="EGY13985.1"/>
    <property type="molecule type" value="Genomic_DNA"/>
</dbReference>
<protein>
    <submittedName>
        <fullName evidence="2">Uncharacterized protein</fullName>
    </submittedName>
</protein>
<keyword evidence="3" id="KW-1185">Reference proteome</keyword>
<dbReference type="HOGENOM" id="CLU_1807695_0_0_1"/>
<evidence type="ECO:0000313" key="3">
    <source>
        <dbReference type="Proteomes" id="UP000001611"/>
    </source>
</evidence>
<dbReference type="Proteomes" id="UP000001611">
    <property type="component" value="Chromosome 2"/>
</dbReference>
<dbReference type="GeneID" id="20702130"/>
<dbReference type="InParanoid" id="G2WQM5"/>
<dbReference type="RefSeq" id="XP_009650339.1">
    <property type="nucleotide sequence ID" value="XM_009652044.1"/>
</dbReference>
<accession>G2WQM5</accession>
<dbReference type="AlphaFoldDB" id="G2WQM5"/>
<proteinExistence type="predicted"/>
<evidence type="ECO:0000313" key="2">
    <source>
        <dbReference type="EMBL" id="EGY13985.1"/>
    </source>
</evidence>
<dbReference type="KEGG" id="vda:VDAG_00667"/>
<gene>
    <name evidence="2" type="ORF">VDAG_00667</name>
</gene>
<evidence type="ECO:0000256" key="1">
    <source>
        <dbReference type="SAM" id="MobiDB-lite"/>
    </source>
</evidence>
<name>G2WQM5_VERDV</name>